<organism evidence="4 5">
    <name type="scientific">Polyrhizophydium stewartii</name>
    <dbReference type="NCBI Taxonomy" id="2732419"/>
    <lineage>
        <taxon>Eukaryota</taxon>
        <taxon>Fungi</taxon>
        <taxon>Fungi incertae sedis</taxon>
        <taxon>Chytridiomycota</taxon>
        <taxon>Chytridiomycota incertae sedis</taxon>
        <taxon>Chytridiomycetes</taxon>
        <taxon>Rhizophydiales</taxon>
        <taxon>Rhizophydiales incertae sedis</taxon>
        <taxon>Polyrhizophydium</taxon>
    </lineage>
</organism>
<proteinExistence type="predicted"/>
<keyword evidence="1" id="KW-0433">Leucine-rich repeat</keyword>
<dbReference type="Gene3D" id="3.80.10.10">
    <property type="entry name" value="Ribonuclease Inhibitor"/>
    <property type="match status" value="3"/>
</dbReference>
<dbReference type="InterPro" id="IPR001245">
    <property type="entry name" value="Ser-Thr/Tyr_kinase_cat_dom"/>
</dbReference>
<keyword evidence="5" id="KW-1185">Reference proteome</keyword>
<dbReference type="PANTHER" id="PTHR48056">
    <property type="entry name" value="LRR RECEPTOR-LIKE SERINE/THREONINE-PROTEIN KINASE-RELATED"/>
    <property type="match status" value="1"/>
</dbReference>
<evidence type="ECO:0000313" key="5">
    <source>
        <dbReference type="Proteomes" id="UP001527925"/>
    </source>
</evidence>
<dbReference type="PROSITE" id="PS51450">
    <property type="entry name" value="LRR"/>
    <property type="match status" value="2"/>
</dbReference>
<dbReference type="InterPro" id="IPR032675">
    <property type="entry name" value="LRR_dom_sf"/>
</dbReference>
<keyword evidence="2" id="KW-0677">Repeat</keyword>
<dbReference type="InterPro" id="IPR001611">
    <property type="entry name" value="Leu-rich_rpt"/>
</dbReference>
<dbReference type="Proteomes" id="UP001527925">
    <property type="component" value="Unassembled WGS sequence"/>
</dbReference>
<protein>
    <recommendedName>
        <fullName evidence="3">Protein kinase domain-containing protein</fullName>
    </recommendedName>
</protein>
<dbReference type="InterPro" id="IPR000719">
    <property type="entry name" value="Prot_kinase_dom"/>
</dbReference>
<dbReference type="Pfam" id="PF13855">
    <property type="entry name" value="LRR_8"/>
    <property type="match status" value="1"/>
</dbReference>
<evidence type="ECO:0000256" key="1">
    <source>
        <dbReference type="ARBA" id="ARBA00022614"/>
    </source>
</evidence>
<evidence type="ECO:0000259" key="3">
    <source>
        <dbReference type="PROSITE" id="PS50011"/>
    </source>
</evidence>
<dbReference type="InterPro" id="IPR003591">
    <property type="entry name" value="Leu-rich_rpt_typical-subtyp"/>
</dbReference>
<dbReference type="PROSITE" id="PS50011">
    <property type="entry name" value="PROTEIN_KINASE_DOM"/>
    <property type="match status" value="1"/>
</dbReference>
<evidence type="ECO:0000256" key="2">
    <source>
        <dbReference type="ARBA" id="ARBA00022737"/>
    </source>
</evidence>
<comment type="caution">
    <text evidence="4">The sequence shown here is derived from an EMBL/GenBank/DDBJ whole genome shotgun (WGS) entry which is preliminary data.</text>
</comment>
<dbReference type="SMART" id="SM00369">
    <property type="entry name" value="LRR_TYP"/>
    <property type="match status" value="6"/>
</dbReference>
<gene>
    <name evidence="4" type="ORF">HK105_202601</name>
</gene>
<accession>A0ABR4NDW9</accession>
<dbReference type="InterPro" id="IPR050647">
    <property type="entry name" value="Plant_LRR-RLKs"/>
</dbReference>
<name>A0ABR4NDW9_9FUNG</name>
<dbReference type="SMART" id="SM00364">
    <property type="entry name" value="LRR_BAC"/>
    <property type="match status" value="7"/>
</dbReference>
<dbReference type="SUPFAM" id="SSF56112">
    <property type="entry name" value="Protein kinase-like (PK-like)"/>
    <property type="match status" value="1"/>
</dbReference>
<reference evidence="4 5" key="1">
    <citation type="submission" date="2023-09" db="EMBL/GenBank/DDBJ databases">
        <title>Pangenome analysis of Batrachochytrium dendrobatidis and related Chytrids.</title>
        <authorList>
            <person name="Yacoub M.N."/>
            <person name="Stajich J.E."/>
            <person name="James T.Y."/>
        </authorList>
    </citation>
    <scope>NUCLEOTIDE SEQUENCE [LARGE SCALE GENOMIC DNA]</scope>
    <source>
        <strain evidence="4 5">JEL0888</strain>
    </source>
</reference>
<dbReference type="Pfam" id="PF00560">
    <property type="entry name" value="LRR_1"/>
    <property type="match status" value="1"/>
</dbReference>
<evidence type="ECO:0000313" key="4">
    <source>
        <dbReference type="EMBL" id="KAL2917728.1"/>
    </source>
</evidence>
<dbReference type="SUPFAM" id="SSF52058">
    <property type="entry name" value="L domain-like"/>
    <property type="match status" value="1"/>
</dbReference>
<sequence length="842" mass="92105">MASTQPELVGAAPALTDIKMIGQRAAWLQSAGTAGIIGRESLQLLRLGSPRPMQTSPVVSRLRSAVLHTADLLANEAASAALARRGLAAVQASRAHASSQTSDAAARELETILDTFERLVRSASGRPPLLQVLQRSRVAARLVALDKSLTELAERQSLDVPWPGAVAEAAALDASRFADLVSRILGSPVSLADVGSHRIDTMFEIALSRDDALGVLDEHLRERFNALLSGVSEHLAAETGHRLVQVPRISIPSDGVDIHFDRPIESHCLFGECFAGMLSGEVVDVEFPCGIDTADAVVSFGRSMSRVSRQTHPSLLRPLRVCLNSDRPFVVTQPARRSVSSMLEGSSPLSIVDRVRVVLAIASLLNSLHSLHPPIVHGGLSAECVVVDDAGNAKIAHTAMATIAGGSASGVRRRLQGIRWPAPELLDANQPLSPAMDVFAFGLTALHLISGREPFSEFGSSNVAAPALISRWTLNGQEPFWPDTVPGTLVPWLHMCCAADPASRPPLVDVIQYLDAFVKASQTAPSQLAIFYQESQHTSSRDTRKPDDIQAVLDLFPSLKNDRRINYQSLSRMPELVNFNQANRISMLHLLSMGIKGEIPQDIGRLNHLVTLTLSRNHLVGMVPKEIGSLKLLRILNLAGNILTTLHPEIGRLKLLTELRLGSNRLTSLPSTIGDLAQLETLDCSSNLIKSFPEKICNLVRLKTLKLCNNQIQSIPYNLGRLTRLKLLAIQNNKIMELPDSLSNLVELEELYINNNSGPFQKLPDLTPLKYLRVFRLDHSRMSKIPSWIGEMTSLHNLNIAHNPITSLPDSFTRLVNLEYLRFEKNDPVIPKQVRWAFYAKL</sequence>
<dbReference type="EMBL" id="JADGIZ020000009">
    <property type="protein sequence ID" value="KAL2917728.1"/>
    <property type="molecule type" value="Genomic_DNA"/>
</dbReference>
<dbReference type="InterPro" id="IPR011009">
    <property type="entry name" value="Kinase-like_dom_sf"/>
</dbReference>
<dbReference type="Pfam" id="PF07714">
    <property type="entry name" value="PK_Tyr_Ser-Thr"/>
    <property type="match status" value="1"/>
</dbReference>
<feature type="domain" description="Protein kinase" evidence="3">
    <location>
        <begin position="213"/>
        <end position="518"/>
    </location>
</feature>
<dbReference type="Gene3D" id="1.10.510.10">
    <property type="entry name" value="Transferase(Phosphotransferase) domain 1"/>
    <property type="match status" value="1"/>
</dbReference>